<evidence type="ECO:0000259" key="1">
    <source>
        <dbReference type="PROSITE" id="PS50213"/>
    </source>
</evidence>
<dbReference type="EMBL" id="CP001681">
    <property type="protein sequence ID" value="ACU04423.1"/>
    <property type="molecule type" value="Genomic_DNA"/>
</dbReference>
<reference evidence="2 3" key="1">
    <citation type="journal article" date="2009" name="Stand. Genomic Sci.">
        <title>Complete genome sequence of Pedobacter heparinus type strain (HIM 762-3).</title>
        <authorList>
            <person name="Han C."/>
            <person name="Spring S."/>
            <person name="Lapidus A."/>
            <person name="Del Rio T.G."/>
            <person name="Tice H."/>
            <person name="Copeland A."/>
            <person name="Cheng J.F."/>
            <person name="Lucas S."/>
            <person name="Chen F."/>
            <person name="Nolan M."/>
            <person name="Bruce D."/>
            <person name="Goodwin L."/>
            <person name="Pitluck S."/>
            <person name="Ivanova N."/>
            <person name="Mavromatis K."/>
            <person name="Mikhailova N."/>
            <person name="Pati A."/>
            <person name="Chen A."/>
            <person name="Palaniappan K."/>
            <person name="Land M."/>
            <person name="Hauser L."/>
            <person name="Chang Y.J."/>
            <person name="Jeffries C.C."/>
            <person name="Saunders E."/>
            <person name="Chertkov O."/>
            <person name="Brettin T."/>
            <person name="Goker M."/>
            <person name="Rohde M."/>
            <person name="Bristow J."/>
            <person name="Eisen J.A."/>
            <person name="Markowitz V."/>
            <person name="Hugenholtz P."/>
            <person name="Kyrpides N.C."/>
            <person name="Klenk H.P."/>
            <person name="Detter J.C."/>
        </authorList>
    </citation>
    <scope>NUCLEOTIDE SEQUENCE [LARGE SCALE GENOMIC DNA]</scope>
    <source>
        <strain evidence="3">ATCC 13125 / DSM 2366 / CIP 104194 / JCM 7457 / NBRC 12017 / NCIMB 9290 / NRRL B-14731 / HIM 762-3</strain>
    </source>
</reference>
<dbReference type="HOGENOM" id="CLU_560019_0_0_10"/>
<sequence>MNGQIKPKQMKQYLNYLLTATLLLFVLQGCKRDFSGARYDSNDELQIIDYIDNRPDLSTYRELVDYVKKRNLLKTAGAYTVFAPTNAAFTNLFARLSSNGEKVSAIKDKTPEFWLNYFSYHLLDKKINTNALEQGPLSAPTALNKKFLIADIRDSYSAIKLNNFATIQESNIEMSNGYVNILDEVLSPPVESILTTLQKTGKYNIMLGIFEETGLTRYLKDSTITLIIERDEVLQKNNFNKASISNLAQWAAYHIVPDSGYFLNQLTKQRIYPVYKKEALSFSVNARGQYFMNEKYKFDQSIEFGIDRICSNGVYHSMDNVVAIETALPATIRLNLFPPGSPYGEQNVFTVAPAQIVLNTGTQSYHQNKELKIVAFDAQQVGDYFYFTVPDVPVGKYNIRVVHRAGTRGKFLTIYNDVIVKNDIDLSKTDGTWAEYNYYIYNNCGIINVENRSDVKLTFALTAFAAGKNGSYCCDVLMDIIELIPVP</sequence>
<feature type="domain" description="FAS1" evidence="1">
    <location>
        <begin position="190"/>
        <end position="322"/>
    </location>
</feature>
<dbReference type="eggNOG" id="COG2335">
    <property type="taxonomic scope" value="Bacteria"/>
</dbReference>
<dbReference type="InterPro" id="IPR036378">
    <property type="entry name" value="FAS1_dom_sf"/>
</dbReference>
<dbReference type="KEGG" id="phe:Phep_2219"/>
<dbReference type="AlphaFoldDB" id="C6XY05"/>
<dbReference type="SUPFAM" id="SSF82153">
    <property type="entry name" value="FAS1 domain"/>
    <property type="match status" value="2"/>
</dbReference>
<gene>
    <name evidence="2" type="ordered locus">Phep_2219</name>
</gene>
<evidence type="ECO:0000313" key="2">
    <source>
        <dbReference type="EMBL" id="ACU04423.1"/>
    </source>
</evidence>
<proteinExistence type="predicted"/>
<organism evidence="2 3">
    <name type="scientific">Pedobacter heparinus (strain ATCC 13125 / DSM 2366 / CIP 104194 / JCM 7457 / NBRC 12017 / NCIMB 9290 / NRRL B-14731 / HIM 762-3)</name>
    <dbReference type="NCBI Taxonomy" id="485917"/>
    <lineage>
        <taxon>Bacteria</taxon>
        <taxon>Pseudomonadati</taxon>
        <taxon>Bacteroidota</taxon>
        <taxon>Sphingobacteriia</taxon>
        <taxon>Sphingobacteriales</taxon>
        <taxon>Sphingobacteriaceae</taxon>
        <taxon>Pedobacter</taxon>
    </lineage>
</organism>
<dbReference type="PANTHER" id="PTHR10900">
    <property type="entry name" value="PERIOSTIN-RELATED"/>
    <property type="match status" value="1"/>
</dbReference>
<dbReference type="PANTHER" id="PTHR10900:SF77">
    <property type="entry name" value="FI19380P1"/>
    <property type="match status" value="1"/>
</dbReference>
<dbReference type="STRING" id="485917.Phep_2219"/>
<dbReference type="Gene3D" id="2.30.180.10">
    <property type="entry name" value="FAS1 domain"/>
    <property type="match status" value="2"/>
</dbReference>
<keyword evidence="3" id="KW-1185">Reference proteome</keyword>
<accession>C6XY05</accession>
<feature type="domain" description="FAS1" evidence="1">
    <location>
        <begin position="44"/>
        <end position="186"/>
    </location>
</feature>
<dbReference type="Proteomes" id="UP000000852">
    <property type="component" value="Chromosome"/>
</dbReference>
<dbReference type="InterPro" id="IPR050904">
    <property type="entry name" value="Adhesion/Biosynth-related"/>
</dbReference>
<dbReference type="Pfam" id="PF02469">
    <property type="entry name" value="Fasciclin"/>
    <property type="match status" value="2"/>
</dbReference>
<protein>
    <submittedName>
        <fullName evidence="2">Beta-Ig-H3/fasciclin</fullName>
    </submittedName>
</protein>
<dbReference type="PROSITE" id="PS50213">
    <property type="entry name" value="FAS1"/>
    <property type="match status" value="2"/>
</dbReference>
<name>C6XY05_PEDHD</name>
<dbReference type="InterPro" id="IPR000782">
    <property type="entry name" value="FAS1_domain"/>
</dbReference>
<dbReference type="OrthoDB" id="9800666at2"/>
<evidence type="ECO:0000313" key="3">
    <source>
        <dbReference type="Proteomes" id="UP000000852"/>
    </source>
</evidence>
<dbReference type="SMART" id="SM00554">
    <property type="entry name" value="FAS1"/>
    <property type="match status" value="1"/>
</dbReference>
<dbReference type="PROSITE" id="PS51257">
    <property type="entry name" value="PROKAR_LIPOPROTEIN"/>
    <property type="match status" value="1"/>
</dbReference>